<dbReference type="Proteomes" id="UP000602260">
    <property type="component" value="Unassembled WGS sequence"/>
</dbReference>
<dbReference type="EMBL" id="JACOPN010000002">
    <property type="protein sequence ID" value="MBC5716481.1"/>
    <property type="molecule type" value="Genomic_DNA"/>
</dbReference>
<keyword evidence="1" id="KW-1133">Transmembrane helix</keyword>
<keyword evidence="1" id="KW-0812">Transmembrane</keyword>
<sequence length="161" mass="17762">MREQNTKLHMSALLPLVVFALFAVCVLSVLLTGANVYQRLTQRDRDSYQRRTGAQYLATRVRQARGPVTVTDLQGTPALAFSQEEGGEVYTTWVYCHDGWLMELYAQPDSGLGPEDGAQILPAEQLELSREGSLLRAALCYDGGERADLALYLPLSGEGRP</sequence>
<comment type="caution">
    <text evidence="2">The sequence shown here is derived from an EMBL/GenBank/DDBJ whole genome shotgun (WGS) entry which is preliminary data.</text>
</comment>
<reference evidence="2" key="1">
    <citation type="submission" date="2020-08" db="EMBL/GenBank/DDBJ databases">
        <title>Genome public.</title>
        <authorList>
            <person name="Liu C."/>
            <person name="Sun Q."/>
        </authorList>
    </citation>
    <scope>NUCLEOTIDE SEQUENCE</scope>
    <source>
        <strain evidence="2">BX5</strain>
    </source>
</reference>
<dbReference type="RefSeq" id="WP_186877914.1">
    <property type="nucleotide sequence ID" value="NZ_JACOPN010000002.1"/>
</dbReference>
<gene>
    <name evidence="2" type="ORF">H8S55_03945</name>
</gene>
<evidence type="ECO:0000313" key="2">
    <source>
        <dbReference type="EMBL" id="MBC5716481.1"/>
    </source>
</evidence>
<proteinExistence type="predicted"/>
<evidence type="ECO:0000256" key="1">
    <source>
        <dbReference type="SAM" id="Phobius"/>
    </source>
</evidence>
<keyword evidence="3" id="KW-1185">Reference proteome</keyword>
<name>A0A8J6J2L9_9FIRM</name>
<accession>A0A8J6J2L9</accession>
<protein>
    <submittedName>
        <fullName evidence="2">DUF4860 domain-containing protein</fullName>
    </submittedName>
</protein>
<dbReference type="InterPro" id="IPR032340">
    <property type="entry name" value="DUF4860"/>
</dbReference>
<keyword evidence="1" id="KW-0472">Membrane</keyword>
<organism evidence="2 3">
    <name type="scientific">Flintibacter faecis</name>
    <dbReference type="NCBI Taxonomy" id="2763047"/>
    <lineage>
        <taxon>Bacteria</taxon>
        <taxon>Bacillati</taxon>
        <taxon>Bacillota</taxon>
        <taxon>Clostridia</taxon>
        <taxon>Eubacteriales</taxon>
        <taxon>Flintibacter</taxon>
    </lineage>
</organism>
<evidence type="ECO:0000313" key="3">
    <source>
        <dbReference type="Proteomes" id="UP000602260"/>
    </source>
</evidence>
<feature type="transmembrane region" description="Helical" evidence="1">
    <location>
        <begin position="12"/>
        <end position="37"/>
    </location>
</feature>
<dbReference type="AlphaFoldDB" id="A0A8J6J2L9"/>
<dbReference type="Pfam" id="PF16152">
    <property type="entry name" value="DUF4860"/>
    <property type="match status" value="1"/>
</dbReference>